<organism evidence="2 3">
    <name type="scientific">Morganella psychrotolerans</name>
    <dbReference type="NCBI Taxonomy" id="368603"/>
    <lineage>
        <taxon>Bacteria</taxon>
        <taxon>Pseudomonadati</taxon>
        <taxon>Pseudomonadota</taxon>
        <taxon>Gammaproteobacteria</taxon>
        <taxon>Enterobacterales</taxon>
        <taxon>Morganellaceae</taxon>
        <taxon>Morganella</taxon>
    </lineage>
</organism>
<evidence type="ECO:0000313" key="2">
    <source>
        <dbReference type="EMBL" id="KAA8716711.1"/>
    </source>
</evidence>
<protein>
    <submittedName>
        <fullName evidence="2">Phage tail assembly protein T</fullName>
    </submittedName>
</protein>
<reference evidence="2 3" key="1">
    <citation type="submission" date="2019-09" db="EMBL/GenBank/DDBJ databases">
        <title>Draft genome sequence of various Type strains from the CCUG.</title>
        <authorList>
            <person name="Pineiro-Iglesias B."/>
            <person name="Tunovic T."/>
            <person name="Unosson C."/>
            <person name="Inganas E."/>
            <person name="Ohlen M."/>
            <person name="Cardew S."/>
            <person name="Jensie-Markopoulos S."/>
            <person name="Salva-Serra F."/>
            <person name="Jaen-Luchoro D."/>
            <person name="Karlsson R."/>
            <person name="Svensson-Stadler L."/>
            <person name="Chun J."/>
            <person name="Moore E."/>
        </authorList>
    </citation>
    <scope>NUCLEOTIDE SEQUENCE [LARGE SCALE GENOMIC DNA]</scope>
    <source>
        <strain evidence="2 3">CCUG 53682T</strain>
    </source>
</reference>
<accession>A0A5M9R805</accession>
<evidence type="ECO:0000313" key="3">
    <source>
        <dbReference type="Proteomes" id="UP000322181"/>
    </source>
</evidence>
<proteinExistence type="predicted"/>
<evidence type="ECO:0000259" key="1">
    <source>
        <dbReference type="Pfam" id="PF06223"/>
    </source>
</evidence>
<feature type="domain" description="Minor tail T" evidence="1">
    <location>
        <begin position="20"/>
        <end position="94"/>
    </location>
</feature>
<name>A0A5M9R805_9GAMM</name>
<dbReference type="RefSeq" id="WP_082970616.1">
    <property type="nucleotide sequence ID" value="NZ_BAAAFS010000001.1"/>
</dbReference>
<dbReference type="EMBL" id="VXKB01000001">
    <property type="protein sequence ID" value="KAA8716711.1"/>
    <property type="molecule type" value="Genomic_DNA"/>
</dbReference>
<sequence>MRLAHEFKRADWRRMLAEMTATELGDWYRYFGVMPFSAQLLDLEFAALSHTVVSLVAGATDISLKDFSLLQKNISGSETEDSLLMAAGEGITGGIRYGRTDS</sequence>
<dbReference type="AlphaFoldDB" id="A0A5M9R805"/>
<comment type="caution">
    <text evidence="2">The sequence shown here is derived from an EMBL/GenBank/DDBJ whole genome shotgun (WGS) entry which is preliminary data.</text>
</comment>
<gene>
    <name evidence="2" type="ORF">F4V73_02195</name>
</gene>
<dbReference type="Pfam" id="PF06223">
    <property type="entry name" value="Phage_tail_T"/>
    <property type="match status" value="1"/>
</dbReference>
<dbReference type="NCBIfam" id="TIGR01715">
    <property type="entry name" value="phage_lam_T"/>
    <property type="match status" value="1"/>
</dbReference>
<dbReference type="InterPro" id="IPR009350">
    <property type="entry name" value="Phage_tail_T"/>
</dbReference>
<dbReference type="Proteomes" id="UP000322181">
    <property type="component" value="Unassembled WGS sequence"/>
</dbReference>
<dbReference type="OrthoDB" id="5736883at2"/>